<dbReference type="EMBL" id="CP000584">
    <property type="protein sequence ID" value="ABO95622.1"/>
    <property type="molecule type" value="Genomic_DNA"/>
</dbReference>
<dbReference type="PROSITE" id="PS51184">
    <property type="entry name" value="JMJC"/>
    <property type="match status" value="1"/>
</dbReference>
<dbReference type="HOGENOM" id="CLU_1380138_0_0_1"/>
<dbReference type="SUPFAM" id="SSF51197">
    <property type="entry name" value="Clavaminate synthase-like"/>
    <property type="match status" value="1"/>
</dbReference>
<comment type="similarity">
    <text evidence="1">Belongs to the JARID1 histone demethylase family.</text>
</comment>
<dbReference type="Gene3D" id="2.60.120.650">
    <property type="entry name" value="Cupin"/>
    <property type="match status" value="1"/>
</dbReference>
<organism evidence="3 4">
    <name type="scientific">Ostreococcus lucimarinus (strain CCE9901)</name>
    <dbReference type="NCBI Taxonomy" id="436017"/>
    <lineage>
        <taxon>Eukaryota</taxon>
        <taxon>Viridiplantae</taxon>
        <taxon>Chlorophyta</taxon>
        <taxon>Mamiellophyceae</taxon>
        <taxon>Mamiellales</taxon>
        <taxon>Bathycoccaceae</taxon>
        <taxon>Ostreococcus</taxon>
    </lineage>
</organism>
<gene>
    <name evidence="3" type="ORF">OSTLU_31334</name>
</gene>
<protein>
    <recommendedName>
        <fullName evidence="2">JmjC domain-containing protein</fullName>
    </recommendedName>
</protein>
<dbReference type="PANTHER" id="PTHR12461">
    <property type="entry name" value="HYPOXIA-INDUCIBLE FACTOR 1 ALPHA INHIBITOR-RELATED"/>
    <property type="match status" value="1"/>
</dbReference>
<dbReference type="PANTHER" id="PTHR12461:SF105">
    <property type="entry name" value="HYPOXIA-INDUCIBLE FACTOR 1-ALPHA INHIBITOR"/>
    <property type="match status" value="1"/>
</dbReference>
<proteinExistence type="inferred from homology"/>
<evidence type="ECO:0000256" key="1">
    <source>
        <dbReference type="ARBA" id="ARBA00006801"/>
    </source>
</evidence>
<dbReference type="InterPro" id="IPR041667">
    <property type="entry name" value="Cupin_8"/>
</dbReference>
<dbReference type="GeneID" id="5001528"/>
<dbReference type="InterPro" id="IPR003347">
    <property type="entry name" value="JmjC_dom"/>
</dbReference>
<dbReference type="RefSeq" id="XP_001417329.1">
    <property type="nucleotide sequence ID" value="XM_001417292.1"/>
</dbReference>
<keyword evidence="4" id="KW-1185">Reference proteome</keyword>
<reference evidence="3 4" key="1">
    <citation type="journal article" date="2007" name="Proc. Natl. Acad. Sci. U.S.A.">
        <title>The tiny eukaryote Ostreococcus provides genomic insights into the paradox of plankton speciation.</title>
        <authorList>
            <person name="Palenik B."/>
            <person name="Grimwood J."/>
            <person name="Aerts A."/>
            <person name="Rouze P."/>
            <person name="Salamov A."/>
            <person name="Putnam N."/>
            <person name="Dupont C."/>
            <person name="Jorgensen R."/>
            <person name="Derelle E."/>
            <person name="Rombauts S."/>
            <person name="Zhou K."/>
            <person name="Otillar R."/>
            <person name="Merchant S.S."/>
            <person name="Podell S."/>
            <person name="Gaasterland T."/>
            <person name="Napoli C."/>
            <person name="Gendler K."/>
            <person name="Manuell A."/>
            <person name="Tai V."/>
            <person name="Vallon O."/>
            <person name="Piganeau G."/>
            <person name="Jancek S."/>
            <person name="Heijde M."/>
            <person name="Jabbari K."/>
            <person name="Bowler C."/>
            <person name="Lohr M."/>
            <person name="Robbens S."/>
            <person name="Werner G."/>
            <person name="Dubchak I."/>
            <person name="Pazour G.J."/>
            <person name="Ren Q."/>
            <person name="Paulsen I."/>
            <person name="Delwiche C."/>
            <person name="Schmutz J."/>
            <person name="Rokhsar D."/>
            <person name="Van de Peer Y."/>
            <person name="Moreau H."/>
            <person name="Grigoriev I.V."/>
        </authorList>
    </citation>
    <scope>NUCLEOTIDE SEQUENCE [LARGE SCALE GENOMIC DNA]</scope>
    <source>
        <strain evidence="3 4">CCE9901</strain>
    </source>
</reference>
<evidence type="ECO:0000313" key="4">
    <source>
        <dbReference type="Proteomes" id="UP000001568"/>
    </source>
</evidence>
<dbReference type="OrthoDB" id="415358at2759"/>
<dbReference type="Proteomes" id="UP000001568">
    <property type="component" value="Chromosome 4"/>
</dbReference>
<dbReference type="KEGG" id="olu:OSTLU_31334"/>
<dbReference type="Pfam" id="PF13621">
    <property type="entry name" value="Cupin_8"/>
    <property type="match status" value="1"/>
</dbReference>
<name>A4RWH0_OSTLU</name>
<dbReference type="eggNOG" id="KOG2132">
    <property type="taxonomic scope" value="Eukaryota"/>
</dbReference>
<accession>A4RWH0</accession>
<sequence length="198" mass="22380">MYMRNLHLSRYFPKLAEEIRLPEDLFGENALADETKTPNAPAVWRNWFELFVCHAKHCAGFPFLHRDSCCVHAASYQILGRKRFTLFAPSEGPRLYQSGGTGNRSMIEDIDAPDVFERYPEFRRARRLTVDVSEGEILVVPSMWWHTASPLPCEASDDVCVSVAASFVDDSVYENFLDAHAEFQAMQSLVAAGAAKML</sequence>
<dbReference type="AlphaFoldDB" id="A4RWH0"/>
<feature type="domain" description="JmjC" evidence="2">
    <location>
        <begin position="10"/>
        <end position="184"/>
    </location>
</feature>
<evidence type="ECO:0000259" key="2">
    <source>
        <dbReference type="PROSITE" id="PS51184"/>
    </source>
</evidence>
<dbReference type="Gramene" id="ABO95622">
    <property type="protein sequence ID" value="ABO95622"/>
    <property type="gene ID" value="OSTLU_31334"/>
</dbReference>
<evidence type="ECO:0000313" key="3">
    <source>
        <dbReference type="EMBL" id="ABO95622.1"/>
    </source>
</evidence>